<dbReference type="InterPro" id="IPR000048">
    <property type="entry name" value="IQ_motif_EF-hand-BS"/>
</dbReference>
<proteinExistence type="inferred from homology"/>
<dbReference type="GO" id="GO:0005516">
    <property type="term" value="F:calmodulin binding"/>
    <property type="evidence" value="ECO:0007669"/>
    <property type="project" value="UniProtKB-KW"/>
</dbReference>
<feature type="compositionally biased region" description="Low complexity" evidence="4">
    <location>
        <begin position="597"/>
        <end position="608"/>
    </location>
</feature>
<feature type="compositionally biased region" description="Polar residues" evidence="4">
    <location>
        <begin position="557"/>
        <end position="568"/>
    </location>
</feature>
<dbReference type="Proteomes" id="UP001162541">
    <property type="component" value="Chromosome 5"/>
</dbReference>
<evidence type="ECO:0000313" key="6">
    <source>
        <dbReference type="EMBL" id="BBN12481.1"/>
    </source>
</evidence>
<evidence type="ECO:0000313" key="8">
    <source>
        <dbReference type="Proteomes" id="UP000077202"/>
    </source>
</evidence>
<evidence type="ECO:0000256" key="2">
    <source>
        <dbReference type="ARBA" id="ARBA00024341"/>
    </source>
</evidence>
<feature type="domain" description="DUF4005" evidence="5">
    <location>
        <begin position="508"/>
        <end position="573"/>
    </location>
</feature>
<dbReference type="Proteomes" id="UP000077202">
    <property type="component" value="Unassembled WGS sequence"/>
</dbReference>
<dbReference type="PANTHER" id="PTHR32295:SF280">
    <property type="entry name" value="DUF4005 DOMAIN-CONTAINING PROTEIN"/>
    <property type="match status" value="1"/>
</dbReference>
<reference evidence="9" key="3">
    <citation type="journal article" date="2020" name="Curr. Biol.">
        <title>Chromatin organization in early land plants reveals an ancestral association between H3K27me3, transposons, and constitutive heterochromatin.</title>
        <authorList>
            <person name="Montgomery S.A."/>
            <person name="Tanizawa Y."/>
            <person name="Galik B."/>
            <person name="Wang N."/>
            <person name="Ito T."/>
            <person name="Mochizuki T."/>
            <person name="Akimcheva S."/>
            <person name="Bowman J.L."/>
            <person name="Cognat V."/>
            <person name="Marechal-Drouard L."/>
            <person name="Ekker H."/>
            <person name="Hong S.F."/>
            <person name="Kohchi T."/>
            <person name="Lin S.S."/>
            <person name="Liu L.D."/>
            <person name="Nakamura Y."/>
            <person name="Valeeva L.R."/>
            <person name="Shakirov E.V."/>
            <person name="Shippen D.E."/>
            <person name="Wei W.L."/>
            <person name="Yagura M."/>
            <person name="Yamaoka S."/>
            <person name="Yamato K.T."/>
            <person name="Liu C."/>
            <person name="Berger F."/>
        </authorList>
    </citation>
    <scope>NUCLEOTIDE SEQUENCE [LARGE SCALE GENOMIC DNA]</scope>
    <source>
        <strain evidence="9">Tak-1</strain>
    </source>
</reference>
<evidence type="ECO:0000256" key="4">
    <source>
        <dbReference type="SAM" id="MobiDB-lite"/>
    </source>
</evidence>
<dbReference type="PROSITE" id="PS50096">
    <property type="entry name" value="IQ"/>
    <property type="match status" value="2"/>
</dbReference>
<dbReference type="CDD" id="cd23767">
    <property type="entry name" value="IQCD"/>
    <property type="match status" value="1"/>
</dbReference>
<dbReference type="EMBL" id="LVLJ01001434">
    <property type="protein sequence ID" value="OAE29670.1"/>
    <property type="molecule type" value="Genomic_DNA"/>
</dbReference>
<reference evidence="6" key="2">
    <citation type="journal article" date="2019" name="Curr. Biol.">
        <title>Chromatin organization in early land plants reveals an ancestral association between H3K27me3, transposons, and constitutive heterochromatin.</title>
        <authorList>
            <person name="Montgomery S.A."/>
            <person name="Tanizawa Y."/>
            <person name="Galik B."/>
            <person name="Wang N."/>
            <person name="Ito T."/>
            <person name="Mochizuki T."/>
            <person name="Akimcheva S."/>
            <person name="Bowman J."/>
            <person name="Cognat V."/>
            <person name="Drouard L."/>
            <person name="Ekker H."/>
            <person name="Houng S."/>
            <person name="Kohchi T."/>
            <person name="Lin S."/>
            <person name="Liu L.D."/>
            <person name="Nakamura Y."/>
            <person name="Valeeva L.R."/>
            <person name="Shakirov E.V."/>
            <person name="Shippen D.E."/>
            <person name="Wei W."/>
            <person name="Yagura M."/>
            <person name="Yamaoka S."/>
            <person name="Yamato K.T."/>
            <person name="Liu C."/>
            <person name="Berger F."/>
        </authorList>
    </citation>
    <scope>NUCLEOTIDE SEQUENCE [LARGE SCALE GENOMIC DNA]</scope>
    <source>
        <strain evidence="6">Tak-1</strain>
    </source>
</reference>
<organism evidence="7 8">
    <name type="scientific">Marchantia polymorpha subsp. ruderalis</name>
    <dbReference type="NCBI Taxonomy" id="1480154"/>
    <lineage>
        <taxon>Eukaryota</taxon>
        <taxon>Viridiplantae</taxon>
        <taxon>Streptophyta</taxon>
        <taxon>Embryophyta</taxon>
        <taxon>Marchantiophyta</taxon>
        <taxon>Marchantiopsida</taxon>
        <taxon>Marchantiidae</taxon>
        <taxon>Marchantiales</taxon>
        <taxon>Marchantiaceae</taxon>
        <taxon>Marchantia</taxon>
    </lineage>
</organism>
<evidence type="ECO:0000313" key="7">
    <source>
        <dbReference type="EMBL" id="OAE29670.1"/>
    </source>
</evidence>
<feature type="compositionally biased region" description="Basic and acidic residues" evidence="4">
    <location>
        <begin position="21"/>
        <end position="39"/>
    </location>
</feature>
<gene>
    <name evidence="7" type="ORF">AXG93_509s1220</name>
    <name evidence="6" type="ORF">Mp_5g20460</name>
</gene>
<dbReference type="SMART" id="SM00015">
    <property type="entry name" value="IQ"/>
    <property type="match status" value="1"/>
</dbReference>
<evidence type="ECO:0000256" key="3">
    <source>
        <dbReference type="ARBA" id="ARBA00024378"/>
    </source>
</evidence>
<keyword evidence="8" id="KW-1185">Reference proteome</keyword>
<name>A0A176W988_MARPO</name>
<dbReference type="EMBL" id="AP019870">
    <property type="protein sequence ID" value="BBN12481.1"/>
    <property type="molecule type" value="Genomic_DNA"/>
</dbReference>
<dbReference type="Pfam" id="PF13178">
    <property type="entry name" value="DUF4005"/>
    <property type="match status" value="1"/>
</dbReference>
<reference evidence="7 8" key="1">
    <citation type="submission" date="2016-03" db="EMBL/GenBank/DDBJ databases">
        <title>Mechanisms controlling the formation of the plant cell surface in tip-growing cells are functionally conserved among land plants.</title>
        <authorList>
            <person name="Honkanen S."/>
            <person name="Jones V.A."/>
            <person name="Morieri G."/>
            <person name="Champion C."/>
            <person name="Hetherington A.J."/>
            <person name="Kelly S."/>
            <person name="Saint-Marcoux D."/>
            <person name="Proust H."/>
            <person name="Prescott H."/>
            <person name="Dolan L."/>
        </authorList>
    </citation>
    <scope>NUCLEOTIDE SEQUENCE [LARGE SCALE GENOMIC DNA]</scope>
    <source>
        <strain evidence="8">cv. Tak-1 and cv. Tak-2</strain>
        <tissue evidence="7">Whole gametophyte</tissue>
    </source>
</reference>
<dbReference type="InterPro" id="IPR025064">
    <property type="entry name" value="DUF4005"/>
</dbReference>
<dbReference type="Pfam" id="PF00612">
    <property type="entry name" value="IQ"/>
    <property type="match status" value="1"/>
</dbReference>
<dbReference type="AlphaFoldDB" id="A0A176W988"/>
<evidence type="ECO:0000313" key="9">
    <source>
        <dbReference type="Proteomes" id="UP001162541"/>
    </source>
</evidence>
<dbReference type="PANTHER" id="PTHR32295">
    <property type="entry name" value="IQ-DOMAIN 5-RELATED"/>
    <property type="match status" value="1"/>
</dbReference>
<feature type="compositionally biased region" description="Basic and acidic residues" evidence="4">
    <location>
        <begin position="58"/>
        <end position="68"/>
    </location>
</feature>
<feature type="compositionally biased region" description="Basic and acidic residues" evidence="4">
    <location>
        <begin position="467"/>
        <end position="508"/>
    </location>
</feature>
<evidence type="ECO:0000259" key="5">
    <source>
        <dbReference type="Pfam" id="PF13178"/>
    </source>
</evidence>
<feature type="region of interest" description="Disordered" evidence="4">
    <location>
        <begin position="458"/>
        <end position="653"/>
    </location>
</feature>
<keyword evidence="1" id="KW-0112">Calmodulin-binding</keyword>
<feature type="region of interest" description="Disordered" evidence="4">
    <location>
        <begin position="17"/>
        <end position="84"/>
    </location>
</feature>
<comment type="subunit">
    <text evidence="3">Binds to multiple calmodulin (CaM) in the presence of Ca(2+) and CaM-like proteins.</text>
</comment>
<comment type="similarity">
    <text evidence="2">Belongs to the IQD family.</text>
</comment>
<sequence length="653" mass="72679">MGASGKWLKTLISVKRSKSSFGEKEAKESSEGGEKEEKTPTNPRRILSKLSANFKSSSAEKEEGKDVRAGFQKKSANEKPSRRWSLWKSSVDDYQDVEEASDGDDGAEEDVPDEPAVVEIEADPTPVKVAAAVVRLKNSPVALQMLKEELASIRIQTAFRGFLARRALKALKGLVRLQALVRGHAVRRQAAITLRCMQALVRVQARVRARRVRMSKEGQAVRRKIDQHRRREALRLEAEQGWCATTGSVEEIQSKLQQKQVGAIKRERAMAYAFSHQWRANSRPQQVYFDEAGTENRHWGWSWMERWMAARPWEHRTPVSNRDAAESVQQLSVHDELPPIDIQRERSERCERGLKPWASRTATASCRTSPSSSAVAAAAPCPAQLITRQYSNLGSQASMRMSSFHSYDQLSDRDGSVSSSTPRSAPSLVAQAHAAAVAAAAAEAAASASAQQAQAAAQSLRSSRSVIKTEDRQREREREREKEKDRERDRETLREERAKETVREERARSAATYSMQSGKRSYMAATKCAQAKSRSHSTPRQRPLFDENAQVSKKRSANSTPLADWNSNQQQQQQQIHKSGPLSVEKLGSSGKSMRVSCNNNSAAAASADNHTSMSARSILRSYSNNGSSGRPTMKSADFSSLSFNGEPRRPFR</sequence>
<evidence type="ECO:0000256" key="1">
    <source>
        <dbReference type="ARBA" id="ARBA00022860"/>
    </source>
</evidence>
<accession>A0A176W988</accession>
<protein>
    <recommendedName>
        <fullName evidence="5">DUF4005 domain-containing protein</fullName>
    </recommendedName>
</protein>
<feature type="compositionally biased region" description="Polar residues" evidence="4">
    <location>
        <begin position="609"/>
        <end position="631"/>
    </location>
</feature>